<dbReference type="Pfam" id="PF11153">
    <property type="entry name" value="DUF2931"/>
    <property type="match status" value="1"/>
</dbReference>
<gene>
    <name evidence="1" type="ORF">LDJ79_21255</name>
</gene>
<organism evidence="1 2">
    <name type="scientific">Vibrio tritonius</name>
    <dbReference type="NCBI Taxonomy" id="1435069"/>
    <lineage>
        <taxon>Bacteria</taxon>
        <taxon>Pseudomonadati</taxon>
        <taxon>Pseudomonadota</taxon>
        <taxon>Gammaproteobacteria</taxon>
        <taxon>Vibrionales</taxon>
        <taxon>Vibrionaceae</taxon>
        <taxon>Vibrio</taxon>
    </lineage>
</organism>
<evidence type="ECO:0000313" key="2">
    <source>
        <dbReference type="Proteomes" id="UP001199044"/>
    </source>
</evidence>
<accession>A0ABS7YUB5</accession>
<dbReference type="RefSeq" id="WP_225252002.1">
    <property type="nucleotide sequence ID" value="NZ_JAIWIU010000191.1"/>
</dbReference>
<evidence type="ECO:0000313" key="1">
    <source>
        <dbReference type="EMBL" id="MCA2018657.1"/>
    </source>
</evidence>
<dbReference type="Proteomes" id="UP001199044">
    <property type="component" value="Unassembled WGS sequence"/>
</dbReference>
<protein>
    <submittedName>
        <fullName evidence="1">DUF2931 family protein</fullName>
    </submittedName>
</protein>
<proteinExistence type="predicted"/>
<reference evidence="2" key="1">
    <citation type="submission" date="2023-07" db="EMBL/GenBank/DDBJ databases">
        <title>Molecular identification of indigenous halophilic bacteria isolated from red sea cost, biodegradation of synthetic dyes and assessment of degraded metabolite toxicity.</title>
        <authorList>
            <person name="Chaieb K."/>
            <person name="Altayb H.N."/>
        </authorList>
    </citation>
    <scope>NUCLEOTIDE SEQUENCE [LARGE SCALE GENOMIC DNA]</scope>
    <source>
        <strain evidence="2">K20</strain>
    </source>
</reference>
<sequence length="148" mass="17419">MSPGILPEKINIYWTSEVNSRFFITTLYVDDIIISSMNRKLNYDGNDDNIYNNDEYNKFSCFPTNINIGFFPDGETKVWLSCGGRYRFVNAKVTTVEAEKNYNNYSHKDWEDIGYINELKNRADYFGVKLFPINKKEVDKVYSDRKID</sequence>
<comment type="caution">
    <text evidence="1">The sequence shown here is derived from an EMBL/GenBank/DDBJ whole genome shotgun (WGS) entry which is preliminary data.</text>
</comment>
<dbReference type="InterPro" id="IPR021326">
    <property type="entry name" value="DUF2931"/>
</dbReference>
<name>A0ABS7YUB5_9VIBR</name>
<keyword evidence="2" id="KW-1185">Reference proteome</keyword>
<dbReference type="EMBL" id="JAIWIU010000191">
    <property type="protein sequence ID" value="MCA2018657.1"/>
    <property type="molecule type" value="Genomic_DNA"/>
</dbReference>